<name>A0ABP0IYV7_9DINO</name>
<gene>
    <name evidence="2" type="ORF">SCF082_LOCUS9367</name>
</gene>
<comment type="caution">
    <text evidence="2">The sequence shown here is derived from an EMBL/GenBank/DDBJ whole genome shotgun (WGS) entry which is preliminary data.</text>
</comment>
<keyword evidence="1" id="KW-0812">Transmembrane</keyword>
<feature type="transmembrane region" description="Helical" evidence="1">
    <location>
        <begin position="203"/>
        <end position="225"/>
    </location>
</feature>
<reference evidence="2 3" key="1">
    <citation type="submission" date="2024-02" db="EMBL/GenBank/DDBJ databases">
        <authorList>
            <person name="Chen Y."/>
            <person name="Shah S."/>
            <person name="Dougan E. K."/>
            <person name="Thang M."/>
            <person name="Chan C."/>
        </authorList>
    </citation>
    <scope>NUCLEOTIDE SEQUENCE [LARGE SCALE GENOMIC DNA]</scope>
</reference>
<dbReference type="Proteomes" id="UP001642464">
    <property type="component" value="Unassembled WGS sequence"/>
</dbReference>
<organism evidence="2 3">
    <name type="scientific">Durusdinium trenchii</name>
    <dbReference type="NCBI Taxonomy" id="1381693"/>
    <lineage>
        <taxon>Eukaryota</taxon>
        <taxon>Sar</taxon>
        <taxon>Alveolata</taxon>
        <taxon>Dinophyceae</taxon>
        <taxon>Suessiales</taxon>
        <taxon>Symbiodiniaceae</taxon>
        <taxon>Durusdinium</taxon>
    </lineage>
</organism>
<keyword evidence="3" id="KW-1185">Reference proteome</keyword>
<evidence type="ECO:0000313" key="2">
    <source>
        <dbReference type="EMBL" id="CAK9007238.1"/>
    </source>
</evidence>
<proteinExistence type="predicted"/>
<accession>A0ABP0IYV7</accession>
<keyword evidence="1" id="KW-0472">Membrane</keyword>
<sequence length="236" mass="26057">MPDTFIFRREMFTFWATETIYNGETFFSKGSVAHFFIVRNSPASQGSSVLVMPGLNVVGSSSKSFCLPWNYCNFEVYDCNGQVVYRGEVGQVASVSDPTSQPGGARAWRQEGNYLGRSTALPSLLPRLGGINSKSQSAVSIRDTGDAIVLDLRRDPNQLWVTHWTGTLNAPGMSGFGNAEKVPLADPVLVTFLISNNFRNKGLFSPLVNFFLLAMAAGLVVFLYWRYQHSKEAFAK</sequence>
<protein>
    <submittedName>
        <fullName evidence="2">Uncharacterized protein</fullName>
    </submittedName>
</protein>
<keyword evidence="1" id="KW-1133">Transmembrane helix</keyword>
<evidence type="ECO:0000313" key="3">
    <source>
        <dbReference type="Proteomes" id="UP001642464"/>
    </source>
</evidence>
<evidence type="ECO:0000256" key="1">
    <source>
        <dbReference type="SAM" id="Phobius"/>
    </source>
</evidence>
<dbReference type="EMBL" id="CAXAMM010005446">
    <property type="protein sequence ID" value="CAK9007238.1"/>
    <property type="molecule type" value="Genomic_DNA"/>
</dbReference>